<name>A0ABN9RI17_9DINO</name>
<accession>A0ABN9RI17</accession>
<evidence type="ECO:0000313" key="3">
    <source>
        <dbReference type="Proteomes" id="UP001189429"/>
    </source>
</evidence>
<gene>
    <name evidence="2" type="ORF">PCOR1329_LOCUS20891</name>
</gene>
<dbReference type="Proteomes" id="UP001189429">
    <property type="component" value="Unassembled WGS sequence"/>
</dbReference>
<feature type="region of interest" description="Disordered" evidence="1">
    <location>
        <begin position="159"/>
        <end position="208"/>
    </location>
</feature>
<sequence>MLLLEFGICTGSRPVVAFRARCRAQQSGSLIMDWNIVAVPQMRWRKYDFIHDSPSQTSSPVVMMPGIITTGEPTPKPSLAIRMPTRSPWPSTSSTEGTFQVLSSSWMPNFRWGSCSRMLDVAFVILPACASRTSFSRAVVLSSPCIDCADITSSRARIWPRSPGEPAPAWAPAPGAAGATPRRRRPRPRGRTRRGAAAAGTPRGPPGT</sequence>
<organism evidence="2 3">
    <name type="scientific">Prorocentrum cordatum</name>
    <dbReference type="NCBI Taxonomy" id="2364126"/>
    <lineage>
        <taxon>Eukaryota</taxon>
        <taxon>Sar</taxon>
        <taxon>Alveolata</taxon>
        <taxon>Dinophyceae</taxon>
        <taxon>Prorocentrales</taxon>
        <taxon>Prorocentraceae</taxon>
        <taxon>Prorocentrum</taxon>
    </lineage>
</organism>
<evidence type="ECO:0000313" key="2">
    <source>
        <dbReference type="EMBL" id="CAK0818723.1"/>
    </source>
</evidence>
<dbReference type="EMBL" id="CAUYUJ010006793">
    <property type="protein sequence ID" value="CAK0818723.1"/>
    <property type="molecule type" value="Genomic_DNA"/>
</dbReference>
<reference evidence="2" key="1">
    <citation type="submission" date="2023-10" db="EMBL/GenBank/DDBJ databases">
        <authorList>
            <person name="Chen Y."/>
            <person name="Shah S."/>
            <person name="Dougan E. K."/>
            <person name="Thang M."/>
            <person name="Chan C."/>
        </authorList>
    </citation>
    <scope>NUCLEOTIDE SEQUENCE [LARGE SCALE GENOMIC DNA]</scope>
</reference>
<evidence type="ECO:0000256" key="1">
    <source>
        <dbReference type="SAM" id="MobiDB-lite"/>
    </source>
</evidence>
<feature type="compositionally biased region" description="Basic residues" evidence="1">
    <location>
        <begin position="181"/>
        <end position="194"/>
    </location>
</feature>
<comment type="caution">
    <text evidence="2">The sequence shown here is derived from an EMBL/GenBank/DDBJ whole genome shotgun (WGS) entry which is preliminary data.</text>
</comment>
<protein>
    <submittedName>
        <fullName evidence="2">Uncharacterized protein</fullName>
    </submittedName>
</protein>
<proteinExistence type="predicted"/>
<keyword evidence="3" id="KW-1185">Reference proteome</keyword>